<feature type="transmembrane region" description="Helical" evidence="6">
    <location>
        <begin position="76"/>
        <end position="95"/>
    </location>
</feature>
<gene>
    <name evidence="8" type="ORF">MW290_20230</name>
</gene>
<feature type="transmembrane region" description="Helical" evidence="6">
    <location>
        <begin position="101"/>
        <end position="123"/>
    </location>
</feature>
<evidence type="ECO:0000256" key="2">
    <source>
        <dbReference type="ARBA" id="ARBA00007362"/>
    </source>
</evidence>
<feature type="transmembrane region" description="Helical" evidence="6">
    <location>
        <begin position="196"/>
        <end position="221"/>
    </location>
</feature>
<dbReference type="SUPFAM" id="SSF103481">
    <property type="entry name" value="Multidrug resistance efflux transporter EmrE"/>
    <property type="match status" value="2"/>
</dbReference>
<dbReference type="Pfam" id="PF00892">
    <property type="entry name" value="EamA"/>
    <property type="match status" value="2"/>
</dbReference>
<feature type="transmembrane region" description="Helical" evidence="6">
    <location>
        <begin position="233"/>
        <end position="251"/>
    </location>
</feature>
<protein>
    <submittedName>
        <fullName evidence="8">DMT family transporter</fullName>
    </submittedName>
</protein>
<evidence type="ECO:0000259" key="7">
    <source>
        <dbReference type="Pfam" id="PF00892"/>
    </source>
</evidence>
<feature type="transmembrane region" description="Helical" evidence="6">
    <location>
        <begin position="288"/>
        <end position="305"/>
    </location>
</feature>
<feature type="transmembrane region" description="Helical" evidence="6">
    <location>
        <begin position="35"/>
        <end position="55"/>
    </location>
</feature>
<accession>A0ABY4SIW2</accession>
<proteinExistence type="inferred from homology"/>
<evidence type="ECO:0000256" key="1">
    <source>
        <dbReference type="ARBA" id="ARBA00004141"/>
    </source>
</evidence>
<dbReference type="Gene3D" id="1.10.3730.20">
    <property type="match status" value="1"/>
</dbReference>
<feature type="transmembrane region" description="Helical" evidence="6">
    <location>
        <begin position="152"/>
        <end position="175"/>
    </location>
</feature>
<evidence type="ECO:0000256" key="3">
    <source>
        <dbReference type="ARBA" id="ARBA00022692"/>
    </source>
</evidence>
<evidence type="ECO:0000256" key="6">
    <source>
        <dbReference type="SAM" id="Phobius"/>
    </source>
</evidence>
<reference evidence="8" key="1">
    <citation type="submission" date="2022-05" db="EMBL/GenBank/DDBJ databases">
        <title>An RpoN-dependent PEP-CTERM gene is involved in floc formation of an Aquincola tertiaricarbonis strain.</title>
        <authorList>
            <person name="Qiu D."/>
            <person name="Xia M."/>
        </authorList>
    </citation>
    <scope>NUCLEOTIDE SEQUENCE</scope>
    <source>
        <strain evidence="8">RN12</strain>
    </source>
</reference>
<dbReference type="PANTHER" id="PTHR32322:SF2">
    <property type="entry name" value="EAMA DOMAIN-CONTAINING PROTEIN"/>
    <property type="match status" value="1"/>
</dbReference>
<sequence>MTAQSLNVRIALLLTLPPLLWASNAVAGRMLVGAVPPVAINALRWVLALVVLLPLGWRAIGTPEARRQVLQRWKPLALLGLTGVGAYNALQYLALTTSTPLNVTLLTASSPVCMMLVGALFYGQRPTARGLVGAALSLLGVAVVLARGELAALASISFVPGDLLMLLAMLSWSFYSWMLAKPVPSMAGEQRPAWDWWGFMLIQTLFGLAWAGSAALLEAAIAPAPVQWTTNTVLTLVYIALGPSILAYLCWGRGVAAVGPATAAFFINLTPLFAALLQALLLGVPPQPYHAVAFALIVAGILVSSRT</sequence>
<feature type="transmembrane region" description="Helical" evidence="6">
    <location>
        <begin position="263"/>
        <end position="282"/>
    </location>
</feature>
<dbReference type="RefSeq" id="WP_250199481.1">
    <property type="nucleotide sequence ID" value="NZ_CP097636.1"/>
</dbReference>
<keyword evidence="3 6" id="KW-0812">Transmembrane</keyword>
<evidence type="ECO:0000313" key="9">
    <source>
        <dbReference type="Proteomes" id="UP001056201"/>
    </source>
</evidence>
<dbReference type="InterPro" id="IPR000620">
    <property type="entry name" value="EamA_dom"/>
</dbReference>
<evidence type="ECO:0000256" key="5">
    <source>
        <dbReference type="ARBA" id="ARBA00023136"/>
    </source>
</evidence>
<dbReference type="PANTHER" id="PTHR32322">
    <property type="entry name" value="INNER MEMBRANE TRANSPORTER"/>
    <property type="match status" value="1"/>
</dbReference>
<feature type="domain" description="EamA" evidence="7">
    <location>
        <begin position="11"/>
        <end position="145"/>
    </location>
</feature>
<dbReference type="Proteomes" id="UP001056201">
    <property type="component" value="Chromosome 2"/>
</dbReference>
<name>A0ABY4SIW2_AQUTE</name>
<dbReference type="InterPro" id="IPR050638">
    <property type="entry name" value="AA-Vitamin_Transporters"/>
</dbReference>
<keyword evidence="9" id="KW-1185">Reference proteome</keyword>
<dbReference type="EMBL" id="CP097636">
    <property type="protein sequence ID" value="URI11285.1"/>
    <property type="molecule type" value="Genomic_DNA"/>
</dbReference>
<keyword evidence="4 6" id="KW-1133">Transmembrane helix</keyword>
<feature type="transmembrane region" description="Helical" evidence="6">
    <location>
        <begin position="130"/>
        <end position="146"/>
    </location>
</feature>
<organism evidence="8 9">
    <name type="scientific">Aquincola tertiaricarbonis</name>
    <dbReference type="NCBI Taxonomy" id="391953"/>
    <lineage>
        <taxon>Bacteria</taxon>
        <taxon>Pseudomonadati</taxon>
        <taxon>Pseudomonadota</taxon>
        <taxon>Betaproteobacteria</taxon>
        <taxon>Burkholderiales</taxon>
        <taxon>Sphaerotilaceae</taxon>
        <taxon>Aquincola</taxon>
    </lineage>
</organism>
<feature type="domain" description="EamA" evidence="7">
    <location>
        <begin position="160"/>
        <end position="305"/>
    </location>
</feature>
<dbReference type="InterPro" id="IPR037185">
    <property type="entry name" value="EmrE-like"/>
</dbReference>
<evidence type="ECO:0000256" key="4">
    <source>
        <dbReference type="ARBA" id="ARBA00022989"/>
    </source>
</evidence>
<evidence type="ECO:0000313" key="8">
    <source>
        <dbReference type="EMBL" id="URI11285.1"/>
    </source>
</evidence>
<comment type="subcellular location">
    <subcellularLocation>
        <location evidence="1">Membrane</location>
        <topology evidence="1">Multi-pass membrane protein</topology>
    </subcellularLocation>
</comment>
<keyword evidence="5 6" id="KW-0472">Membrane</keyword>
<comment type="similarity">
    <text evidence="2">Belongs to the EamA transporter family.</text>
</comment>